<dbReference type="EMBL" id="CAJVQA010001900">
    <property type="protein sequence ID" value="CAG8530318.1"/>
    <property type="molecule type" value="Genomic_DNA"/>
</dbReference>
<sequence>MAPSNTINKMESSELNNSIRQMMLLRLPPEILGKIFLLTTLQTRTKTIASVCKSLNYFIFNHDILWSKLNLNTLANISDETIPPMFNTHLRQETKIYIRELYLNDVKITTKGLSVVLNACPNLKSLHLRTCKDNLEMNSVKKVIEEMFGPEVLDDEISGLQEISDLQLITEDTRIPTPKLRPSHPLQLQSIYWYNDHDYWIWWNQNDKNDLENLLQKLTNNPKAMIQVPWCDFCNKQKAYSQVTCYGTSHGSRDNYWYFYGCFECTDYGDLQAFKCGDCLKFDKELAEKEAAAAAVAATSETNSDTDENWETNSDGETVLELNEQQQQNDIIVQIQIVAAGDANTTAN</sequence>
<dbReference type="SUPFAM" id="SSF52047">
    <property type="entry name" value="RNI-like"/>
    <property type="match status" value="1"/>
</dbReference>
<keyword evidence="3" id="KW-1185">Reference proteome</keyword>
<dbReference type="PROSITE" id="PS50181">
    <property type="entry name" value="FBOX"/>
    <property type="match status" value="1"/>
</dbReference>
<dbReference type="InterPro" id="IPR001810">
    <property type="entry name" value="F-box_dom"/>
</dbReference>
<reference evidence="2" key="1">
    <citation type="submission" date="2021-06" db="EMBL/GenBank/DDBJ databases">
        <authorList>
            <person name="Kallberg Y."/>
            <person name="Tangrot J."/>
            <person name="Rosling A."/>
        </authorList>
    </citation>
    <scope>NUCLEOTIDE SEQUENCE</scope>
    <source>
        <strain evidence="2">FL966</strain>
    </source>
</reference>
<feature type="domain" description="F-box" evidence="1">
    <location>
        <begin position="21"/>
        <end position="69"/>
    </location>
</feature>
<evidence type="ECO:0000313" key="2">
    <source>
        <dbReference type="EMBL" id="CAG8530318.1"/>
    </source>
</evidence>
<name>A0A9N9FEP2_9GLOM</name>
<protein>
    <submittedName>
        <fullName evidence="2">16814_t:CDS:1</fullName>
    </submittedName>
</protein>
<dbReference type="OrthoDB" id="2393671at2759"/>
<dbReference type="SUPFAM" id="SSF81383">
    <property type="entry name" value="F-box domain"/>
    <property type="match status" value="1"/>
</dbReference>
<comment type="caution">
    <text evidence="2">The sequence shown here is derived from an EMBL/GenBank/DDBJ whole genome shotgun (WGS) entry which is preliminary data.</text>
</comment>
<organism evidence="2 3">
    <name type="scientific">Cetraspora pellucida</name>
    <dbReference type="NCBI Taxonomy" id="1433469"/>
    <lineage>
        <taxon>Eukaryota</taxon>
        <taxon>Fungi</taxon>
        <taxon>Fungi incertae sedis</taxon>
        <taxon>Mucoromycota</taxon>
        <taxon>Glomeromycotina</taxon>
        <taxon>Glomeromycetes</taxon>
        <taxon>Diversisporales</taxon>
        <taxon>Gigasporaceae</taxon>
        <taxon>Cetraspora</taxon>
    </lineage>
</organism>
<accession>A0A9N9FEP2</accession>
<evidence type="ECO:0000259" key="1">
    <source>
        <dbReference type="PROSITE" id="PS50181"/>
    </source>
</evidence>
<dbReference type="InterPro" id="IPR036047">
    <property type="entry name" value="F-box-like_dom_sf"/>
</dbReference>
<proteinExistence type="predicted"/>
<dbReference type="Pfam" id="PF12937">
    <property type="entry name" value="F-box-like"/>
    <property type="match status" value="1"/>
</dbReference>
<dbReference type="AlphaFoldDB" id="A0A9N9FEP2"/>
<dbReference type="Gene3D" id="3.80.10.10">
    <property type="entry name" value="Ribonuclease Inhibitor"/>
    <property type="match status" value="1"/>
</dbReference>
<dbReference type="InterPro" id="IPR032675">
    <property type="entry name" value="LRR_dom_sf"/>
</dbReference>
<dbReference type="Proteomes" id="UP000789759">
    <property type="component" value="Unassembled WGS sequence"/>
</dbReference>
<evidence type="ECO:0000313" key="3">
    <source>
        <dbReference type="Proteomes" id="UP000789759"/>
    </source>
</evidence>
<gene>
    <name evidence="2" type="ORF">CPELLU_LOCUS3812</name>
</gene>